<dbReference type="AlphaFoldDB" id="A0A239X4E2"/>
<accession>A0A239X4E2</accession>
<evidence type="ECO:0000313" key="1">
    <source>
        <dbReference type="EMBL" id="SNV41611.1"/>
    </source>
</evidence>
<proteinExistence type="predicted"/>
<gene>
    <name evidence="1" type="ORF">SAMEA4504048_01370</name>
</gene>
<name>A0A239X4E2_STRAI</name>
<dbReference type="Proteomes" id="UP000215144">
    <property type="component" value="Chromosome 1"/>
</dbReference>
<organism evidence="1 2">
    <name type="scientific">Streptococcus acidominimus</name>
    <dbReference type="NCBI Taxonomy" id="1326"/>
    <lineage>
        <taxon>Bacteria</taxon>
        <taxon>Bacillati</taxon>
        <taxon>Bacillota</taxon>
        <taxon>Bacilli</taxon>
        <taxon>Lactobacillales</taxon>
        <taxon>Streptococcaceae</taxon>
        <taxon>Streptococcus</taxon>
    </lineage>
</organism>
<dbReference type="KEGG" id="saco:SAME_01370"/>
<dbReference type="EMBL" id="LT906454">
    <property type="protein sequence ID" value="SNV41611.1"/>
    <property type="molecule type" value="Genomic_DNA"/>
</dbReference>
<evidence type="ECO:0000313" key="2">
    <source>
        <dbReference type="Proteomes" id="UP000215144"/>
    </source>
</evidence>
<dbReference type="RefSeq" id="WP_231909779.1">
    <property type="nucleotide sequence ID" value="NZ_LT906454.1"/>
</dbReference>
<reference evidence="1 2" key="1">
    <citation type="submission" date="2017-06" db="EMBL/GenBank/DDBJ databases">
        <authorList>
            <consortium name="Pathogen Informatics"/>
        </authorList>
    </citation>
    <scope>NUCLEOTIDE SEQUENCE [LARGE SCALE GENOMIC DNA]</scope>
    <source>
        <strain evidence="1 2">NCTC11291</strain>
    </source>
</reference>
<sequence>MRFYKDSQNRYQVEAYSLSQMDYKIGWYMLELRYRNLIIDERLLNFLDGGRALVPSPNLSSISIDLQGASYYYLYKNSLDYLLLEFLSTVFPVNDRYSIQKFKESIVILENEEEKDELHSKLNSIMTSNQIEEYISPSDDEIEKWHKHLIRKFPKTSVNEVGYMLKQTKATQLFNDIRAPLKTP</sequence>
<protein>
    <submittedName>
        <fullName evidence="1">Abi-alpha protein</fullName>
    </submittedName>
</protein>